<gene>
    <name evidence="2" type="ordered locus">Nham_2576</name>
</gene>
<keyword evidence="1" id="KW-1133">Transmembrane helix</keyword>
<dbReference type="KEGG" id="nha:Nham_2576"/>
<keyword evidence="1" id="KW-0472">Membrane</keyword>
<reference evidence="2 3" key="1">
    <citation type="submission" date="2006-03" db="EMBL/GenBank/DDBJ databases">
        <title>Complete sequence of chromosome of Nitrobacter hamburgensis X14.</title>
        <authorList>
            <consortium name="US DOE Joint Genome Institute"/>
            <person name="Copeland A."/>
            <person name="Lucas S."/>
            <person name="Lapidus A."/>
            <person name="Barry K."/>
            <person name="Detter J.C."/>
            <person name="Glavina del Rio T."/>
            <person name="Hammon N."/>
            <person name="Israni S."/>
            <person name="Dalin E."/>
            <person name="Tice H."/>
            <person name="Pitluck S."/>
            <person name="Chain P."/>
            <person name="Malfatti S."/>
            <person name="Shin M."/>
            <person name="Vergez L."/>
            <person name="Schmutz J."/>
            <person name="Larimer F."/>
            <person name="Land M."/>
            <person name="Hauser L."/>
            <person name="Kyrpides N."/>
            <person name="Ivanova N."/>
            <person name="Ward B."/>
            <person name="Arp D."/>
            <person name="Klotz M."/>
            <person name="Stein L."/>
            <person name="O'Mullan G."/>
            <person name="Starkenburg S."/>
            <person name="Sayavedra L."/>
            <person name="Poret-Peterson A.T."/>
            <person name="Gentry M.E."/>
            <person name="Bruce D."/>
            <person name="Richardson P."/>
        </authorList>
    </citation>
    <scope>NUCLEOTIDE SEQUENCE [LARGE SCALE GENOMIC DNA]</scope>
    <source>
        <strain evidence="3">DSM 10229 / NCIMB 13809 / X14</strain>
    </source>
</reference>
<dbReference type="STRING" id="323097.Nham_2576"/>
<dbReference type="Pfam" id="PF22258">
    <property type="entry name" value="DUF6949"/>
    <property type="match status" value="1"/>
</dbReference>
<evidence type="ECO:0000313" key="3">
    <source>
        <dbReference type="Proteomes" id="UP000001953"/>
    </source>
</evidence>
<dbReference type="InterPro" id="IPR053803">
    <property type="entry name" value="DUF6949"/>
</dbReference>
<organism evidence="2 3">
    <name type="scientific">Nitrobacter hamburgensis (strain DSM 10229 / NCIMB 13809 / X14)</name>
    <dbReference type="NCBI Taxonomy" id="323097"/>
    <lineage>
        <taxon>Bacteria</taxon>
        <taxon>Pseudomonadati</taxon>
        <taxon>Pseudomonadota</taxon>
        <taxon>Alphaproteobacteria</taxon>
        <taxon>Hyphomicrobiales</taxon>
        <taxon>Nitrobacteraceae</taxon>
        <taxon>Nitrobacter</taxon>
    </lineage>
</organism>
<keyword evidence="1" id="KW-0812">Transmembrane</keyword>
<evidence type="ECO:0000313" key="2">
    <source>
        <dbReference type="EMBL" id="ABE63358.1"/>
    </source>
</evidence>
<dbReference type="Proteomes" id="UP000001953">
    <property type="component" value="Chromosome"/>
</dbReference>
<dbReference type="AlphaFoldDB" id="Q1QK89"/>
<proteinExistence type="predicted"/>
<sequence length="124" mass="13512">MRSKGRRGRVTDVLSMSPDALNSFFALCLGFAIAGTLASGYQAFVKRPAGFGLLQQGVVARAFAAIPFLVFAAPFIIMRNTLRGRRIERRRFEFVMMATVIAGFWSLMSGTCVVMTLQAVGLLA</sequence>
<feature type="transmembrane region" description="Helical" evidence="1">
    <location>
        <begin position="21"/>
        <end position="42"/>
    </location>
</feature>
<keyword evidence="3" id="KW-1185">Reference proteome</keyword>
<protein>
    <submittedName>
        <fullName evidence="2">Uncharacterized protein</fullName>
    </submittedName>
</protein>
<dbReference type="eggNOG" id="ENOG5032V60">
    <property type="taxonomic scope" value="Bacteria"/>
</dbReference>
<feature type="transmembrane region" description="Helical" evidence="1">
    <location>
        <begin position="94"/>
        <end position="120"/>
    </location>
</feature>
<accession>Q1QK89</accession>
<dbReference type="EMBL" id="CP000319">
    <property type="protein sequence ID" value="ABE63358.1"/>
    <property type="molecule type" value="Genomic_DNA"/>
</dbReference>
<name>Q1QK89_NITHX</name>
<evidence type="ECO:0000256" key="1">
    <source>
        <dbReference type="SAM" id="Phobius"/>
    </source>
</evidence>
<dbReference type="HOGENOM" id="CLU_173788_0_0_5"/>
<feature type="transmembrane region" description="Helical" evidence="1">
    <location>
        <begin position="62"/>
        <end position="82"/>
    </location>
</feature>